<name>A0A060ZFF2_ONCMY</name>
<dbReference type="InterPro" id="IPR029489">
    <property type="entry name" value="OGT/SEC/SPY_C"/>
</dbReference>
<keyword evidence="3" id="KW-0677">Repeat</keyword>
<reference evidence="6" key="2">
    <citation type="submission" date="2014-03" db="EMBL/GenBank/DDBJ databases">
        <authorList>
            <person name="Genoscope - CEA"/>
        </authorList>
    </citation>
    <scope>NUCLEOTIDE SEQUENCE</scope>
</reference>
<reference evidence="6" key="1">
    <citation type="journal article" date="2014" name="Nat. Commun.">
        <title>The rainbow trout genome provides novel insights into evolution after whole-genome duplication in vertebrates.</title>
        <authorList>
            <person name="Berthelot C."/>
            <person name="Brunet F."/>
            <person name="Chalopin D."/>
            <person name="Juanchich A."/>
            <person name="Bernard M."/>
            <person name="Noel B."/>
            <person name="Bento P."/>
            <person name="Da Silva C."/>
            <person name="Labadie K."/>
            <person name="Alberti A."/>
            <person name="Aury J.M."/>
            <person name="Louis A."/>
            <person name="Dehais P."/>
            <person name="Bardou P."/>
            <person name="Montfort J."/>
            <person name="Klopp C."/>
            <person name="Cabau C."/>
            <person name="Gaspin C."/>
            <person name="Thorgaard G.H."/>
            <person name="Boussaha M."/>
            <person name="Quillet E."/>
            <person name="Guyomard R."/>
            <person name="Galiana D."/>
            <person name="Bobe J."/>
            <person name="Volff J.N."/>
            <person name="Genet C."/>
            <person name="Wincker P."/>
            <person name="Jaillon O."/>
            <person name="Roest Crollius H."/>
            <person name="Guiguen Y."/>
        </authorList>
    </citation>
    <scope>NUCLEOTIDE SEQUENCE [LARGE SCALE GENOMIC DNA]</scope>
</reference>
<evidence type="ECO:0000256" key="2">
    <source>
        <dbReference type="ARBA" id="ARBA00022679"/>
    </source>
</evidence>
<dbReference type="STRING" id="8022.A0A060ZFF2"/>
<dbReference type="InterPro" id="IPR037919">
    <property type="entry name" value="OGT"/>
</dbReference>
<keyword evidence="2" id="KW-0808">Transferase</keyword>
<dbReference type="GO" id="GO:0097363">
    <property type="term" value="F:protein O-acetylglucosaminyltransferase activity"/>
    <property type="evidence" value="ECO:0007669"/>
    <property type="project" value="TreeGrafter"/>
</dbReference>
<evidence type="ECO:0000259" key="5">
    <source>
        <dbReference type="Pfam" id="PF13844"/>
    </source>
</evidence>
<dbReference type="GO" id="GO:0006493">
    <property type="term" value="P:protein O-linked glycosylation"/>
    <property type="evidence" value="ECO:0007669"/>
    <property type="project" value="InterPro"/>
</dbReference>
<comment type="pathway">
    <text evidence="1">Protein modification; protein glycosylation.</text>
</comment>
<sequence length="134" mass="15201">MQSIPGMHNSEKFEVFCYALSPDDNTNFRVKVVAEAHHFTDLSQVSKLRLRTDSKYLEVASFSLSTQPHPTLQSKYLNPLPPSPLLLSLPPSPPVSPLHLLYSCLSLHLLYSHRQLRVTVRQQTGSIRMDSTSW</sequence>
<gene>
    <name evidence="6" type="ORF">GSONMT00040530001</name>
</gene>
<dbReference type="Proteomes" id="UP000193380">
    <property type="component" value="Unassembled WGS sequence"/>
</dbReference>
<dbReference type="PANTHER" id="PTHR44366:SF1">
    <property type="entry name" value="UDP-N-ACETYLGLUCOSAMINE--PEPTIDE N-ACETYLGLUCOSAMINYLTRANSFERASE 110 KDA SUBUNIT"/>
    <property type="match status" value="1"/>
</dbReference>
<feature type="domain" description="O-GlcNAc transferase C-terminal" evidence="5">
    <location>
        <begin position="1"/>
        <end position="46"/>
    </location>
</feature>
<dbReference type="PANTHER" id="PTHR44366">
    <property type="entry name" value="UDP-N-ACETYLGLUCOSAMINE--PEPTIDE N-ACETYLGLUCOSAMINYLTRANSFERASE 110 KDA SUBUNIT"/>
    <property type="match status" value="1"/>
</dbReference>
<evidence type="ECO:0000256" key="4">
    <source>
        <dbReference type="ARBA" id="ARBA00022803"/>
    </source>
</evidence>
<dbReference type="EMBL" id="FR951505">
    <property type="protein sequence ID" value="CDQ99945.1"/>
    <property type="molecule type" value="Genomic_DNA"/>
</dbReference>
<dbReference type="Gene3D" id="3.40.50.11380">
    <property type="match status" value="1"/>
</dbReference>
<dbReference type="AlphaFoldDB" id="A0A060ZFF2"/>
<dbReference type="PaxDb" id="8022-A0A060ZFF2"/>
<protein>
    <recommendedName>
        <fullName evidence="5">O-GlcNAc transferase C-terminal domain-containing protein</fullName>
    </recommendedName>
</protein>
<evidence type="ECO:0000313" key="6">
    <source>
        <dbReference type="EMBL" id="CDQ99945.1"/>
    </source>
</evidence>
<proteinExistence type="predicted"/>
<dbReference type="Pfam" id="PF13844">
    <property type="entry name" value="Glyco_transf_41"/>
    <property type="match status" value="1"/>
</dbReference>
<evidence type="ECO:0000256" key="3">
    <source>
        <dbReference type="ARBA" id="ARBA00022737"/>
    </source>
</evidence>
<evidence type="ECO:0000256" key="1">
    <source>
        <dbReference type="ARBA" id="ARBA00004922"/>
    </source>
</evidence>
<keyword evidence="4" id="KW-0802">TPR repeat</keyword>
<accession>A0A060ZFF2</accession>
<evidence type="ECO:0000313" key="7">
    <source>
        <dbReference type="Proteomes" id="UP000193380"/>
    </source>
</evidence>
<organism evidence="6 7">
    <name type="scientific">Oncorhynchus mykiss</name>
    <name type="common">Rainbow trout</name>
    <name type="synonym">Salmo gairdneri</name>
    <dbReference type="NCBI Taxonomy" id="8022"/>
    <lineage>
        <taxon>Eukaryota</taxon>
        <taxon>Metazoa</taxon>
        <taxon>Chordata</taxon>
        <taxon>Craniata</taxon>
        <taxon>Vertebrata</taxon>
        <taxon>Euteleostomi</taxon>
        <taxon>Actinopterygii</taxon>
        <taxon>Neopterygii</taxon>
        <taxon>Teleostei</taxon>
        <taxon>Protacanthopterygii</taxon>
        <taxon>Salmoniformes</taxon>
        <taxon>Salmonidae</taxon>
        <taxon>Salmoninae</taxon>
        <taxon>Oncorhynchus</taxon>
    </lineage>
</organism>